<dbReference type="InterPro" id="IPR002575">
    <property type="entry name" value="Aminoglycoside_PTrfase"/>
</dbReference>
<dbReference type="Gene3D" id="3.90.1200.10">
    <property type="match status" value="1"/>
</dbReference>
<feature type="domain" description="Aminoglycoside phosphotransferase" evidence="1">
    <location>
        <begin position="29"/>
        <end position="216"/>
    </location>
</feature>
<evidence type="ECO:0000313" key="3">
    <source>
        <dbReference type="Proteomes" id="UP000321822"/>
    </source>
</evidence>
<dbReference type="OrthoDB" id="179763at2"/>
<proteinExistence type="predicted"/>
<sequence>MSLTSSELNALRSLPCFEKVVDILLLIDGMSHTCIKVTTALQTFFVKKLNSETAREEVLSSRYTAEHGLSPRVIYHDNYWLVTDYIVGITLDKTVFTGSQCIDTALSLMAKLHQLMPQPNNETIPDLETSKSVQRLFTNPSSIPSQQRLFLADITKTLTLKIDAEQKRLNTPNILCHGDINYSNILIDEAQQPWLIDFECSHLAPVEFDLSMFIAVNNISPRHISDIVNSYTVLNSSYMPNNTLLTYYLLYSYFINGLWYLDNTNDSKVNSHLKSLAIDQWSAFDNFAVKNHIDIPKLMLLIS</sequence>
<dbReference type="InterPro" id="IPR011009">
    <property type="entry name" value="Kinase-like_dom_sf"/>
</dbReference>
<accession>A0A5C6Q5C0</accession>
<dbReference type="PANTHER" id="PTHR22603">
    <property type="entry name" value="CHOLINE/ETHANOALAMINE KINASE"/>
    <property type="match status" value="1"/>
</dbReference>
<comment type="caution">
    <text evidence="2">The sequence shown here is derived from an EMBL/GenBank/DDBJ whole genome shotgun (WGS) entry which is preliminary data.</text>
</comment>
<dbReference type="RefSeq" id="WP_146791734.1">
    <property type="nucleotide sequence ID" value="NZ_VOLT01000017.1"/>
</dbReference>
<dbReference type="PANTHER" id="PTHR22603:SF66">
    <property type="entry name" value="ETHANOLAMINE KINASE"/>
    <property type="match status" value="1"/>
</dbReference>
<dbReference type="Pfam" id="PF01636">
    <property type="entry name" value="APH"/>
    <property type="match status" value="1"/>
</dbReference>
<dbReference type="GO" id="GO:0004305">
    <property type="term" value="F:ethanolamine kinase activity"/>
    <property type="evidence" value="ECO:0007669"/>
    <property type="project" value="TreeGrafter"/>
</dbReference>
<keyword evidence="2" id="KW-0808">Transferase</keyword>
<dbReference type="AlphaFoldDB" id="A0A5C6Q5C0"/>
<dbReference type="GO" id="GO:0005737">
    <property type="term" value="C:cytoplasm"/>
    <property type="evidence" value="ECO:0007669"/>
    <property type="project" value="TreeGrafter"/>
</dbReference>
<evidence type="ECO:0000259" key="1">
    <source>
        <dbReference type="Pfam" id="PF01636"/>
    </source>
</evidence>
<dbReference type="EMBL" id="VOLT01000017">
    <property type="protein sequence ID" value="TWX63807.1"/>
    <property type="molecule type" value="Genomic_DNA"/>
</dbReference>
<keyword evidence="3" id="KW-1185">Reference proteome</keyword>
<reference evidence="2 3" key="1">
    <citation type="submission" date="2019-07" db="EMBL/GenBank/DDBJ databases">
        <title>Genomes of sea-ice associated Colwellia species.</title>
        <authorList>
            <person name="Bowman J.P."/>
        </authorList>
    </citation>
    <scope>NUCLEOTIDE SEQUENCE [LARGE SCALE GENOMIC DNA]</scope>
    <source>
        <strain evidence="2 3">ACAM 459</strain>
    </source>
</reference>
<dbReference type="Proteomes" id="UP000321822">
    <property type="component" value="Unassembled WGS sequence"/>
</dbReference>
<organism evidence="2 3">
    <name type="scientific">Colwellia demingiae</name>
    <dbReference type="NCBI Taxonomy" id="89401"/>
    <lineage>
        <taxon>Bacteria</taxon>
        <taxon>Pseudomonadati</taxon>
        <taxon>Pseudomonadota</taxon>
        <taxon>Gammaproteobacteria</taxon>
        <taxon>Alteromonadales</taxon>
        <taxon>Colwelliaceae</taxon>
        <taxon>Colwellia</taxon>
    </lineage>
</organism>
<evidence type="ECO:0000313" key="2">
    <source>
        <dbReference type="EMBL" id="TWX63807.1"/>
    </source>
</evidence>
<dbReference type="SUPFAM" id="SSF56112">
    <property type="entry name" value="Protein kinase-like (PK-like)"/>
    <property type="match status" value="1"/>
</dbReference>
<name>A0A5C6Q5C0_9GAMM</name>
<protein>
    <submittedName>
        <fullName evidence="2">Phosphotransferase</fullName>
    </submittedName>
</protein>
<dbReference type="GO" id="GO:0006646">
    <property type="term" value="P:phosphatidylethanolamine biosynthetic process"/>
    <property type="evidence" value="ECO:0007669"/>
    <property type="project" value="TreeGrafter"/>
</dbReference>
<gene>
    <name evidence="2" type="ORF">ESZ36_21600</name>
</gene>